<comment type="caution">
    <text evidence="2">The sequence shown here is derived from an EMBL/GenBank/DDBJ whole genome shotgun (WGS) entry which is preliminary data.</text>
</comment>
<feature type="compositionally biased region" description="Basic and acidic residues" evidence="1">
    <location>
        <begin position="94"/>
        <end position="116"/>
    </location>
</feature>
<dbReference type="Proteomes" id="UP001500213">
    <property type="component" value="Unassembled WGS sequence"/>
</dbReference>
<proteinExistence type="predicted"/>
<feature type="region of interest" description="Disordered" evidence="1">
    <location>
        <begin position="88"/>
        <end position="159"/>
    </location>
</feature>
<sequence>MAPPAIEAVVDGEIRVGDHGPSNRIGIGEPAQMLLQPGIGSSCHARVQTDTRHHQERVGRDGTVRVLQSGMPDVDLVYTAAERGLHRGRQVVHRQAERPHEKIAGPCGRNRERDPAARQLLGNRANRAITPDDENKRGTSRLSVGHRLPSLVARGGLEP</sequence>
<protein>
    <recommendedName>
        <fullName evidence="4">FHA domain-containing protein</fullName>
    </recommendedName>
</protein>
<organism evidence="2 3">
    <name type="scientific">Gryllotalpicola kribbensis</name>
    <dbReference type="NCBI Taxonomy" id="993084"/>
    <lineage>
        <taxon>Bacteria</taxon>
        <taxon>Bacillati</taxon>
        <taxon>Actinomycetota</taxon>
        <taxon>Actinomycetes</taxon>
        <taxon>Micrococcales</taxon>
        <taxon>Microbacteriaceae</taxon>
        <taxon>Gryllotalpicola</taxon>
    </lineage>
</organism>
<dbReference type="EMBL" id="BAABBX010000015">
    <property type="protein sequence ID" value="GAA4191305.1"/>
    <property type="molecule type" value="Genomic_DNA"/>
</dbReference>
<evidence type="ECO:0000256" key="1">
    <source>
        <dbReference type="SAM" id="MobiDB-lite"/>
    </source>
</evidence>
<accession>A0ABP8AVC6</accession>
<gene>
    <name evidence="2" type="ORF">GCM10022288_21890</name>
</gene>
<keyword evidence="3" id="KW-1185">Reference proteome</keyword>
<name>A0ABP8AVC6_9MICO</name>
<evidence type="ECO:0008006" key="4">
    <source>
        <dbReference type="Google" id="ProtNLM"/>
    </source>
</evidence>
<evidence type="ECO:0000313" key="3">
    <source>
        <dbReference type="Proteomes" id="UP001500213"/>
    </source>
</evidence>
<reference evidence="3" key="1">
    <citation type="journal article" date="2019" name="Int. J. Syst. Evol. Microbiol.">
        <title>The Global Catalogue of Microorganisms (GCM) 10K type strain sequencing project: providing services to taxonomists for standard genome sequencing and annotation.</title>
        <authorList>
            <consortium name="The Broad Institute Genomics Platform"/>
            <consortium name="The Broad Institute Genome Sequencing Center for Infectious Disease"/>
            <person name="Wu L."/>
            <person name="Ma J."/>
        </authorList>
    </citation>
    <scope>NUCLEOTIDE SEQUENCE [LARGE SCALE GENOMIC DNA]</scope>
    <source>
        <strain evidence="3">JCM 17593</strain>
    </source>
</reference>
<evidence type="ECO:0000313" key="2">
    <source>
        <dbReference type="EMBL" id="GAA4191305.1"/>
    </source>
</evidence>